<evidence type="ECO:0000259" key="2">
    <source>
        <dbReference type="Pfam" id="PF03537"/>
    </source>
</evidence>
<dbReference type="AlphaFoldDB" id="A0AAE6Y4L8"/>
<dbReference type="InterPro" id="IPR013785">
    <property type="entry name" value="Aldolase_TIM"/>
</dbReference>
<evidence type="ECO:0000256" key="1">
    <source>
        <dbReference type="SAM" id="Phobius"/>
    </source>
</evidence>
<keyword evidence="1" id="KW-1133">Transmembrane helix</keyword>
<feature type="domain" description="Glycoside-hydrolase family GH114 TIM-barrel" evidence="2">
    <location>
        <begin position="118"/>
        <end position="332"/>
    </location>
</feature>
<name>A0AAE6Y4L8_STRAT</name>
<evidence type="ECO:0000313" key="3">
    <source>
        <dbReference type="EMBL" id="QIT42377.1"/>
    </source>
</evidence>
<dbReference type="InterPro" id="IPR017853">
    <property type="entry name" value="GH"/>
</dbReference>
<dbReference type="Gene3D" id="3.20.20.70">
    <property type="entry name" value="Aldolase class I"/>
    <property type="match status" value="1"/>
</dbReference>
<dbReference type="Pfam" id="PF03537">
    <property type="entry name" value="Glyco_hydro_114"/>
    <property type="match status" value="1"/>
</dbReference>
<accession>A0AAE6Y4L8</accession>
<protein>
    <submittedName>
        <fullName evidence="3">Endo alpha-1,4 polygalactosaminidase</fullName>
    </submittedName>
</protein>
<dbReference type="Proteomes" id="UP000502504">
    <property type="component" value="Chromosome"/>
</dbReference>
<dbReference type="EMBL" id="CP050692">
    <property type="protein sequence ID" value="QIT42377.1"/>
    <property type="molecule type" value="Genomic_DNA"/>
</dbReference>
<sequence length="346" mass="37115">MTGLKRSTSASGRGVVGVWSPLNLVQTNPVVKTSRGHGRCAAALPDNGWRPNASRAGVRVPKQSALPFLRRRGVVVAGAAVVVAAALGVGLALTNPFADDPAPKSASKVELPAADAVFDYQIGRPYPPAKGVTAVSRDRSAEPARGLYNVCYVNAFQAQPDALDWWEENHPDLILRDKGRRPVIDEDWDEALLDTSTEDKRARLSDVVGPWVDGCAESGFQAVELDNLDSYERSAGGLTKAHNAAFAKLLADRAHTAGLAVGQKNTTDLLPDRKEIGFDFAVAEECGQYDECGAYAEAYANRVFVIEYGDGGFRRACAGHGSELAVVQRDLDVAPRGSEEYVFRTC</sequence>
<dbReference type="PANTHER" id="PTHR35273">
    <property type="entry name" value="ALPHA-1,4 POLYGALACTOSAMINIDASE, PUTATIVE (AFU_ORTHOLOGUE AFUA_3G07890)-RELATED"/>
    <property type="match status" value="1"/>
</dbReference>
<keyword evidence="1" id="KW-0812">Transmembrane</keyword>
<dbReference type="SUPFAM" id="SSF51445">
    <property type="entry name" value="(Trans)glycosidases"/>
    <property type="match status" value="1"/>
</dbReference>
<dbReference type="PANTHER" id="PTHR35273:SF2">
    <property type="entry name" value="ALPHA-GALACTOSIDASE"/>
    <property type="match status" value="1"/>
</dbReference>
<keyword evidence="1" id="KW-0472">Membrane</keyword>
<reference evidence="3 4" key="1">
    <citation type="submission" date="2020-03" db="EMBL/GenBank/DDBJ databases">
        <title>Is there a link between lipid content and antibiotic production in Streptomyces?</title>
        <authorList>
            <person name="David M."/>
            <person name="Lejeune C."/>
            <person name="Abreu S."/>
            <person name="Thibessard A."/>
            <person name="Leblond P."/>
            <person name="Chaminade P."/>
            <person name="Virolle M.-J."/>
        </authorList>
    </citation>
    <scope>NUCLEOTIDE SEQUENCE [LARGE SCALE GENOMIC DNA]</scope>
    <source>
        <strain evidence="3 4">DSM 41481</strain>
    </source>
</reference>
<evidence type="ECO:0000313" key="4">
    <source>
        <dbReference type="Proteomes" id="UP000502504"/>
    </source>
</evidence>
<proteinExistence type="predicted"/>
<organism evidence="3 4">
    <name type="scientific">Streptomyces antibioticus</name>
    <dbReference type="NCBI Taxonomy" id="1890"/>
    <lineage>
        <taxon>Bacteria</taxon>
        <taxon>Bacillati</taxon>
        <taxon>Actinomycetota</taxon>
        <taxon>Actinomycetes</taxon>
        <taxon>Kitasatosporales</taxon>
        <taxon>Streptomycetaceae</taxon>
        <taxon>Streptomyces</taxon>
    </lineage>
</organism>
<feature type="transmembrane region" description="Helical" evidence="1">
    <location>
        <begin position="73"/>
        <end position="93"/>
    </location>
</feature>
<gene>
    <name evidence="3" type="ORF">HCX60_01590</name>
</gene>
<dbReference type="InterPro" id="IPR004352">
    <property type="entry name" value="GH114_TIM-barrel"/>
</dbReference>